<dbReference type="Gene3D" id="2.60.40.1080">
    <property type="match status" value="1"/>
</dbReference>
<dbReference type="Pfam" id="PF02368">
    <property type="entry name" value="Big_2"/>
    <property type="match status" value="1"/>
</dbReference>
<reference evidence="2 3" key="1">
    <citation type="submission" date="2022-03" db="EMBL/GenBank/DDBJ databases">
        <title>Novel taxa within the pig intestine.</title>
        <authorList>
            <person name="Wylensek D."/>
            <person name="Bishof K."/>
            <person name="Afrizal A."/>
            <person name="Clavel T."/>
        </authorList>
    </citation>
    <scope>NUCLEOTIDE SEQUENCE [LARGE SCALE GENOMIC DNA]</scope>
    <source>
        <strain evidence="2 3">CLA-KB-P133</strain>
    </source>
</reference>
<gene>
    <name evidence="2" type="ORF">MOZ60_09220</name>
</gene>
<comment type="caution">
    <text evidence="2">The sequence shown here is derived from an EMBL/GenBank/DDBJ whole genome shotgun (WGS) entry which is preliminary data.</text>
</comment>
<dbReference type="InterPro" id="IPR001119">
    <property type="entry name" value="SLH_dom"/>
</dbReference>
<keyword evidence="3" id="KW-1185">Reference proteome</keyword>
<protein>
    <submittedName>
        <fullName evidence="2">Ig-like domain-containing protein</fullName>
    </submittedName>
</protein>
<name>A0AB35U556_9FIRM</name>
<dbReference type="RefSeq" id="WP_370596451.1">
    <property type="nucleotide sequence ID" value="NZ_JALBUR010000029.1"/>
</dbReference>
<evidence type="ECO:0000313" key="2">
    <source>
        <dbReference type="EMBL" id="MDX8420273.1"/>
    </source>
</evidence>
<dbReference type="AlphaFoldDB" id="A0AB35U556"/>
<feature type="domain" description="SLH" evidence="1">
    <location>
        <begin position="61"/>
        <end position="122"/>
    </location>
</feature>
<accession>A0AB35U556</accession>
<dbReference type="Proteomes" id="UP001286174">
    <property type="component" value="Unassembled WGS sequence"/>
</dbReference>
<evidence type="ECO:0000259" key="1">
    <source>
        <dbReference type="PROSITE" id="PS51272"/>
    </source>
</evidence>
<dbReference type="InterPro" id="IPR003343">
    <property type="entry name" value="Big_2"/>
</dbReference>
<dbReference type="EMBL" id="JALBUR010000029">
    <property type="protein sequence ID" value="MDX8420273.1"/>
    <property type="molecule type" value="Genomic_DNA"/>
</dbReference>
<sequence length="706" mass="76824">MNHWNLPLLQMHRTCSSKLTVLLCTALLAAGCQRAGIKTMTIGEWMHEISQQAGLSASAEETPYFANVTADSTYFAPIQSAADFGILQTEYGIDPDADLSRQWAAYTMVNLLGESLADTSQLRDVSASPFAQHCETAVQLGLMNADAKHRFYPDRVMSQQEALALLADVVQKINDPSLTAKEKIVTAADAQVARIDPLSFDEQSGIILLAPTDGIAPGSMVSWVDEDGQEYVYEVHDVSIDGSQMALHAAPADPGRYSDEVQLEGEDTIDFSKAEILEDPDDDTASIQDPFLSPVSIHQLQRQKTIHGYTVVWSATSSGITASVSKALGPGAEASARLRLNGIKVKYKWYSQKDDVKNAFFRLSAHTEESLQVKAGSYKTLYGDFSTLKAADFPSALSGFLKEKKEMVETEIPICTIRVPVSGSSTVTIKAKLFLRLFTSGKVQLTLSQNHVMGMEARNGSVRAIREFDHDQNALIKADSGLTGNVRFSLDFMKQQLMDISMEAGAKALVSATMHLFDEEGKMESTASQYDADVTEELAQGNPDVLVCTDINAYWLLKLHLNSSSSLLGRLGFGKDLSILDGENASIFPHGRKHMENWQFVDRCSRTSRKEVIQKDSIAVRERIQLASYARAVGVGETVPIEITGLPKGYAKKDLVYSCADSAIAAVSRDGIITGIQPGSTEVTVSTSDGKYKVQLSVLVPSSSAL</sequence>
<dbReference type="SUPFAM" id="SSF49373">
    <property type="entry name" value="Invasin/intimin cell-adhesion fragments"/>
    <property type="match status" value="1"/>
</dbReference>
<dbReference type="PROSITE" id="PS51272">
    <property type="entry name" value="SLH"/>
    <property type="match status" value="1"/>
</dbReference>
<proteinExistence type="predicted"/>
<dbReference type="InterPro" id="IPR008964">
    <property type="entry name" value="Invasin/intimin_cell_adhesion"/>
</dbReference>
<evidence type="ECO:0000313" key="3">
    <source>
        <dbReference type="Proteomes" id="UP001286174"/>
    </source>
</evidence>
<organism evidence="2 3">
    <name type="scientific">Grylomicrobium aquisgranensis</name>
    <dbReference type="NCBI Taxonomy" id="2926318"/>
    <lineage>
        <taxon>Bacteria</taxon>
        <taxon>Bacillati</taxon>
        <taxon>Bacillota</taxon>
        <taxon>Erysipelotrichia</taxon>
        <taxon>Erysipelotrichales</taxon>
        <taxon>Erysipelotrichaceae</taxon>
        <taxon>Grylomicrobium</taxon>
    </lineage>
</organism>